<dbReference type="VEuPathDB" id="FungiDB:An04g00090"/>
<sequence>MNLVILERTKCVSFQIRLHQRVVVLNNPGTSMIAATLRQSTTIQSMLKVVLRLAVLLVSFDHNDVISYLTTD</sequence>
<gene>
    <name evidence="1" type="ORF">An04g00090</name>
</gene>
<name>A0AAJ8DY60_ASPNG</name>
<dbReference type="RefSeq" id="XP_059600410.1">
    <property type="nucleotide sequence ID" value="XM_059747232.1"/>
</dbReference>
<proteinExistence type="predicted"/>
<reference evidence="1" key="1">
    <citation type="submission" date="2025-02" db="EMBL/GenBank/DDBJ databases">
        <authorList>
            <consortium name="NCBI Genome Project"/>
        </authorList>
    </citation>
    <scope>NUCLEOTIDE SEQUENCE</scope>
</reference>
<accession>A0AAJ8DY60</accession>
<reference evidence="1" key="2">
    <citation type="submission" date="2025-08" db="UniProtKB">
        <authorList>
            <consortium name="RefSeq"/>
        </authorList>
    </citation>
    <scope>IDENTIFICATION</scope>
</reference>
<dbReference type="AlphaFoldDB" id="A0AAJ8DY60"/>
<evidence type="ECO:0000313" key="1">
    <source>
        <dbReference type="RefSeq" id="XP_059600410.1"/>
    </source>
</evidence>
<protein>
    <submittedName>
        <fullName evidence="1">Uncharacterized protein</fullName>
    </submittedName>
</protein>
<dbReference type="GeneID" id="84590778"/>
<organism evidence="1">
    <name type="scientific">Aspergillus niger</name>
    <dbReference type="NCBI Taxonomy" id="5061"/>
    <lineage>
        <taxon>Eukaryota</taxon>
        <taxon>Fungi</taxon>
        <taxon>Dikarya</taxon>
        <taxon>Ascomycota</taxon>
        <taxon>Pezizomycotina</taxon>
        <taxon>Eurotiomycetes</taxon>
        <taxon>Eurotiomycetidae</taxon>
        <taxon>Eurotiales</taxon>
        <taxon>Aspergillaceae</taxon>
        <taxon>Aspergillus</taxon>
        <taxon>Aspergillus subgen. Circumdati</taxon>
    </lineage>
</organism>
<dbReference type="KEGG" id="ang:An04g00090"/>